<evidence type="ECO:0000313" key="18">
    <source>
        <dbReference type="Proteomes" id="UP000694551"/>
    </source>
</evidence>
<feature type="domain" description="S-adenosylmethionine synthetase central" evidence="15">
    <location>
        <begin position="71"/>
        <end position="188"/>
    </location>
</feature>
<dbReference type="SUPFAM" id="SSF55973">
    <property type="entry name" value="S-adenosylmethionine synthetase"/>
    <property type="match status" value="3"/>
</dbReference>
<dbReference type="InterPro" id="IPR022628">
    <property type="entry name" value="S-AdoMet_synt_N"/>
</dbReference>
<evidence type="ECO:0000256" key="4">
    <source>
        <dbReference type="ARBA" id="ARBA00009685"/>
    </source>
</evidence>
<dbReference type="EC" id="2.5.1.6" evidence="5"/>
<dbReference type="Pfam" id="PF00438">
    <property type="entry name" value="S-AdoMet_synt_N"/>
    <property type="match status" value="1"/>
</dbReference>
<evidence type="ECO:0000256" key="3">
    <source>
        <dbReference type="ARBA" id="ARBA00005224"/>
    </source>
</evidence>
<keyword evidence="8" id="KW-0479">Metal-binding</keyword>
<proteinExistence type="inferred from homology"/>
<evidence type="ECO:0000256" key="11">
    <source>
        <dbReference type="ARBA" id="ARBA00022842"/>
    </source>
</evidence>
<dbReference type="GO" id="GO:0046872">
    <property type="term" value="F:metal ion binding"/>
    <property type="evidence" value="ECO:0007669"/>
    <property type="project" value="UniProtKB-KW"/>
</dbReference>
<comment type="cofactor">
    <cofactor evidence="1">
        <name>Mg(2+)</name>
        <dbReference type="ChEBI" id="CHEBI:18420"/>
    </cofactor>
</comment>
<evidence type="ECO:0000313" key="17">
    <source>
        <dbReference type="Ensembl" id="ENSSOCP00000012715.1"/>
    </source>
</evidence>
<dbReference type="PANTHER" id="PTHR11964">
    <property type="entry name" value="S-ADENOSYLMETHIONINE SYNTHETASE"/>
    <property type="match status" value="1"/>
</dbReference>
<dbReference type="Pfam" id="PF02772">
    <property type="entry name" value="S-AdoMet_synt_M"/>
    <property type="match status" value="1"/>
</dbReference>
<dbReference type="GO" id="GO:0006730">
    <property type="term" value="P:one-carbon metabolic process"/>
    <property type="evidence" value="ECO:0007669"/>
    <property type="project" value="UniProtKB-KW"/>
</dbReference>
<dbReference type="GO" id="GO:0006556">
    <property type="term" value="P:S-adenosylmethionine biosynthetic process"/>
    <property type="evidence" value="ECO:0007669"/>
    <property type="project" value="UniProtKB-UniPathway"/>
</dbReference>
<evidence type="ECO:0000256" key="2">
    <source>
        <dbReference type="ARBA" id="ARBA00001958"/>
    </source>
</evidence>
<keyword evidence="11" id="KW-0460">Magnesium</keyword>
<dbReference type="Ensembl" id="ENSSOCT00000013062.1">
    <property type="protein sequence ID" value="ENSSOCP00000012715.1"/>
    <property type="gene ID" value="ENSSOCG00000009659.1"/>
</dbReference>
<name>A0A8D0FAW1_STROC</name>
<dbReference type="Pfam" id="PF02773">
    <property type="entry name" value="S-AdoMet_synt_C"/>
    <property type="match status" value="1"/>
</dbReference>
<dbReference type="UniPathway" id="UPA00315">
    <property type="reaction ID" value="UER00080"/>
</dbReference>
<dbReference type="GO" id="GO:0005524">
    <property type="term" value="F:ATP binding"/>
    <property type="evidence" value="ECO:0007669"/>
    <property type="project" value="UniProtKB-KW"/>
</dbReference>
<dbReference type="InterPro" id="IPR022630">
    <property type="entry name" value="S-AdoMet_synt_C"/>
</dbReference>
<keyword evidence="18" id="KW-1185">Reference proteome</keyword>
<keyword evidence="12" id="KW-0630">Potassium</keyword>
<evidence type="ECO:0000256" key="8">
    <source>
        <dbReference type="ARBA" id="ARBA00022723"/>
    </source>
</evidence>
<feature type="domain" description="S-adenosylmethionine synthetase N-terminal" evidence="14">
    <location>
        <begin position="6"/>
        <end position="50"/>
    </location>
</feature>
<keyword evidence="10" id="KW-0067">ATP-binding</keyword>
<comment type="catalytic activity">
    <reaction evidence="13">
        <text>L-methionine + ATP + H2O = S-adenosyl-L-methionine + phosphate + diphosphate</text>
        <dbReference type="Rhea" id="RHEA:21080"/>
        <dbReference type="ChEBI" id="CHEBI:15377"/>
        <dbReference type="ChEBI" id="CHEBI:30616"/>
        <dbReference type="ChEBI" id="CHEBI:33019"/>
        <dbReference type="ChEBI" id="CHEBI:43474"/>
        <dbReference type="ChEBI" id="CHEBI:57844"/>
        <dbReference type="ChEBI" id="CHEBI:59789"/>
        <dbReference type="EC" id="2.5.1.6"/>
    </reaction>
</comment>
<reference evidence="17" key="2">
    <citation type="submission" date="2025-09" db="UniProtKB">
        <authorList>
            <consortium name="Ensembl"/>
        </authorList>
    </citation>
    <scope>IDENTIFICATION</scope>
</reference>
<dbReference type="InterPro" id="IPR002133">
    <property type="entry name" value="S-AdoMet_synthetase"/>
</dbReference>
<dbReference type="FunFam" id="3.30.300.10:FF:000003">
    <property type="entry name" value="S-adenosylmethionine synthase"/>
    <property type="match status" value="1"/>
</dbReference>
<evidence type="ECO:0000256" key="9">
    <source>
        <dbReference type="ARBA" id="ARBA00022741"/>
    </source>
</evidence>
<evidence type="ECO:0000256" key="12">
    <source>
        <dbReference type="ARBA" id="ARBA00022958"/>
    </source>
</evidence>
<evidence type="ECO:0000256" key="6">
    <source>
        <dbReference type="ARBA" id="ARBA00022563"/>
    </source>
</evidence>
<dbReference type="GO" id="GO:0004478">
    <property type="term" value="F:methionine adenosyltransferase activity"/>
    <property type="evidence" value="ECO:0007669"/>
    <property type="project" value="UniProtKB-EC"/>
</dbReference>
<evidence type="ECO:0000256" key="7">
    <source>
        <dbReference type="ARBA" id="ARBA00022679"/>
    </source>
</evidence>
<keyword evidence="9" id="KW-0547">Nucleotide-binding</keyword>
<accession>A0A8D0FAW1</accession>
<organism evidence="17 18">
    <name type="scientific">Strix occidentalis caurina</name>
    <name type="common">northern spotted owl</name>
    <dbReference type="NCBI Taxonomy" id="311401"/>
    <lineage>
        <taxon>Eukaryota</taxon>
        <taxon>Metazoa</taxon>
        <taxon>Chordata</taxon>
        <taxon>Craniata</taxon>
        <taxon>Vertebrata</taxon>
        <taxon>Euteleostomi</taxon>
        <taxon>Archelosauria</taxon>
        <taxon>Archosauria</taxon>
        <taxon>Dinosauria</taxon>
        <taxon>Saurischia</taxon>
        <taxon>Theropoda</taxon>
        <taxon>Coelurosauria</taxon>
        <taxon>Aves</taxon>
        <taxon>Neognathae</taxon>
        <taxon>Neoaves</taxon>
        <taxon>Telluraves</taxon>
        <taxon>Strigiformes</taxon>
        <taxon>Strigidae</taxon>
        <taxon>Strix</taxon>
    </lineage>
</organism>
<dbReference type="Gene3D" id="3.30.300.10">
    <property type="match status" value="4"/>
</dbReference>
<dbReference type="InterPro" id="IPR022631">
    <property type="entry name" value="ADOMET_SYNTHASE_CS"/>
</dbReference>
<dbReference type="Proteomes" id="UP000694551">
    <property type="component" value="Unplaced"/>
</dbReference>
<sequence length="328" mass="36829">MAYYLVKEAHPQLSICDQISDPVLDAHLSFDPDAKVACECVAKTGMILLYYQQICKEIKHAVSHGKSNDDVGAGDQGLIFGYATDETEECMPVTVLLVHKLTASRKTLKWNGTWPWLRPGRKPQVCNESNGTVEPIQVYTLVISVPHALNIPLQQIQKELMEKVVKEVIPEKYLDEGTIYHLLPSEKFVEGGPKSDPGLTGRKIIGTYGGWGSHSGGAFSGKDPSKVDCSAAYAAQWITKSLVKADLCKRVLTQVRATMKVMHHNRNSVLCVLTPTEYMLPSQPHSSFRKAFLILEWDFRKPIYQKSACYGHFGREEYTWEIPKKLLY</sequence>
<evidence type="ECO:0000259" key="15">
    <source>
        <dbReference type="Pfam" id="PF02772"/>
    </source>
</evidence>
<comment type="pathway">
    <text evidence="3">Amino-acid biosynthesis; S-adenosyl-L-methionine biosynthesis; S-adenosyl-L-methionine from L-methionine: step 1/1.</text>
</comment>
<dbReference type="AlphaFoldDB" id="A0A8D0FAW1"/>
<evidence type="ECO:0000259" key="14">
    <source>
        <dbReference type="Pfam" id="PF00438"/>
    </source>
</evidence>
<dbReference type="InterPro" id="IPR022629">
    <property type="entry name" value="S-AdoMet_synt_central"/>
</dbReference>
<evidence type="ECO:0000256" key="5">
    <source>
        <dbReference type="ARBA" id="ARBA00012828"/>
    </source>
</evidence>
<protein>
    <recommendedName>
        <fullName evidence="5">methionine adenosyltransferase</fullName>
        <ecNumber evidence="5">2.5.1.6</ecNumber>
    </recommendedName>
</protein>
<keyword evidence="7" id="KW-0808">Transferase</keyword>
<feature type="domain" description="S-adenosylmethionine synthetase C-terminal" evidence="16">
    <location>
        <begin position="191"/>
        <end position="321"/>
    </location>
</feature>
<evidence type="ECO:0000256" key="13">
    <source>
        <dbReference type="ARBA" id="ARBA00048344"/>
    </source>
</evidence>
<comment type="similarity">
    <text evidence="4">Belongs to the AdoMet synthase family.</text>
</comment>
<dbReference type="PROSITE" id="PS00376">
    <property type="entry name" value="ADOMET_SYNTHASE_1"/>
    <property type="match status" value="1"/>
</dbReference>
<dbReference type="InterPro" id="IPR022636">
    <property type="entry name" value="S-AdoMet_synthetase_sfam"/>
</dbReference>
<reference evidence="17" key="1">
    <citation type="submission" date="2025-08" db="UniProtKB">
        <authorList>
            <consortium name="Ensembl"/>
        </authorList>
    </citation>
    <scope>IDENTIFICATION</scope>
</reference>
<evidence type="ECO:0000259" key="16">
    <source>
        <dbReference type="Pfam" id="PF02773"/>
    </source>
</evidence>
<evidence type="ECO:0000256" key="10">
    <source>
        <dbReference type="ARBA" id="ARBA00022840"/>
    </source>
</evidence>
<keyword evidence="6" id="KW-0554">One-carbon metabolism</keyword>
<evidence type="ECO:0000256" key="1">
    <source>
        <dbReference type="ARBA" id="ARBA00001946"/>
    </source>
</evidence>
<comment type="cofactor">
    <cofactor evidence="2">
        <name>K(+)</name>
        <dbReference type="ChEBI" id="CHEBI:29103"/>
    </cofactor>
</comment>